<organism evidence="11 12">
    <name type="scientific">Commensalibacter nepenthis</name>
    <dbReference type="NCBI Taxonomy" id="3043872"/>
    <lineage>
        <taxon>Bacteria</taxon>
        <taxon>Pseudomonadati</taxon>
        <taxon>Pseudomonadota</taxon>
        <taxon>Alphaproteobacteria</taxon>
        <taxon>Acetobacterales</taxon>
        <taxon>Acetobacteraceae</taxon>
    </lineage>
</organism>
<feature type="domain" description="Cas12f1-like TNB" evidence="9">
    <location>
        <begin position="302"/>
        <end position="368"/>
    </location>
</feature>
<keyword evidence="5" id="KW-0862">Zinc</keyword>
<dbReference type="NCBIfam" id="TIGR01766">
    <property type="entry name" value="IS200/IS605 family accessory protein TnpB-like domain"/>
    <property type="match status" value="1"/>
</dbReference>
<keyword evidence="3" id="KW-0815">Transposition</keyword>
<evidence type="ECO:0000256" key="1">
    <source>
        <dbReference type="ARBA" id="ARBA00008761"/>
    </source>
</evidence>
<comment type="similarity">
    <text evidence="2">In the N-terminal section; belongs to the transposase 2 family.</text>
</comment>
<evidence type="ECO:0000256" key="7">
    <source>
        <dbReference type="ARBA" id="ARBA00023172"/>
    </source>
</evidence>
<protein>
    <submittedName>
        <fullName evidence="11">Transposase</fullName>
    </submittedName>
</protein>
<accession>A0ABT6Q5N3</accession>
<dbReference type="InterPro" id="IPR051399">
    <property type="entry name" value="RNA-guided_DNA_endo/Transpos"/>
</dbReference>
<dbReference type="Proteomes" id="UP001431775">
    <property type="component" value="Unassembled WGS sequence"/>
</dbReference>
<keyword evidence="4" id="KW-0479">Metal-binding</keyword>
<evidence type="ECO:0000313" key="12">
    <source>
        <dbReference type="Proteomes" id="UP001431775"/>
    </source>
</evidence>
<dbReference type="InterPro" id="IPR001959">
    <property type="entry name" value="Transposase"/>
</dbReference>
<dbReference type="RefSeq" id="WP_281461875.1">
    <property type="nucleotide sequence ID" value="NZ_JASBAN010000001.1"/>
</dbReference>
<evidence type="ECO:0000259" key="9">
    <source>
        <dbReference type="Pfam" id="PF07282"/>
    </source>
</evidence>
<dbReference type="Pfam" id="PF12323">
    <property type="entry name" value="HTH_OrfB_IS605"/>
    <property type="match status" value="1"/>
</dbReference>
<dbReference type="Pfam" id="PF01385">
    <property type="entry name" value="OrfB_IS605"/>
    <property type="match status" value="1"/>
</dbReference>
<sequence>MRIKKAFKYELMPNGADIRKLRQFCGCSRFVYNRALAYNEEQRKIDTDFKFSYAKIAVLLPKWKQEFEWLKSCHSQVLQHSLKDLESAFRNFFRKQADFPKFQKKGLKESFRFPQGCKLEQHNNRIYLPKIGWIRYRNSRDVIGTIKNVTISCKCGKWFVSIQTEYDHIDPIHTGDRVGIDMGIARFATLTNGQFFEAKNSLKTQQAKLVKLQRQLSHKKKFSQNWRKVKQKLSKHHAHIANVRRDYLHKITTQLSKNHAIVCMEDLKITNMSKSAKGNAEQHGKNVKQKSGLNRSILDQSWFEFKRQLDYKLFWNGGQLITVNPKNTSRTCPCCGFISAENRKTQANFNCVECGFEENADLVGATNILRAGLAQLACEVNNTELSATGTRRGELVLTD</sequence>
<dbReference type="PANTHER" id="PTHR30405">
    <property type="entry name" value="TRANSPOSASE"/>
    <property type="match status" value="1"/>
</dbReference>
<comment type="similarity">
    <text evidence="1">In the C-terminal section; belongs to the transposase 35 family.</text>
</comment>
<dbReference type="PANTHER" id="PTHR30405:SF25">
    <property type="entry name" value="RNA-GUIDED DNA ENDONUCLEASE INSQ-RELATED"/>
    <property type="match status" value="1"/>
</dbReference>
<keyword evidence="7" id="KW-0233">DNA recombination</keyword>
<evidence type="ECO:0000256" key="2">
    <source>
        <dbReference type="ARBA" id="ARBA00011044"/>
    </source>
</evidence>
<reference evidence="11" key="1">
    <citation type="submission" date="2023-05" db="EMBL/GenBank/DDBJ databases">
        <title>Whole genome sequence of Commensalibacter sp.</title>
        <authorList>
            <person name="Charoenyingcharoen P."/>
            <person name="Yukphan P."/>
        </authorList>
    </citation>
    <scope>NUCLEOTIDE SEQUENCE</scope>
    <source>
        <strain evidence="11">TBRC 10068</strain>
    </source>
</reference>
<evidence type="ECO:0000259" key="8">
    <source>
        <dbReference type="Pfam" id="PF01385"/>
    </source>
</evidence>
<feature type="domain" description="Probable transposase IS891/IS1136/IS1341" evidence="8">
    <location>
        <begin position="163"/>
        <end position="275"/>
    </location>
</feature>
<evidence type="ECO:0000259" key="10">
    <source>
        <dbReference type="Pfam" id="PF12323"/>
    </source>
</evidence>
<evidence type="ECO:0000256" key="3">
    <source>
        <dbReference type="ARBA" id="ARBA00022578"/>
    </source>
</evidence>
<keyword evidence="12" id="KW-1185">Reference proteome</keyword>
<keyword evidence="6" id="KW-0238">DNA-binding</keyword>
<evidence type="ECO:0000256" key="6">
    <source>
        <dbReference type="ARBA" id="ARBA00023125"/>
    </source>
</evidence>
<dbReference type="EMBL" id="JASBAN010000001">
    <property type="protein sequence ID" value="MDI2112209.1"/>
    <property type="molecule type" value="Genomic_DNA"/>
</dbReference>
<comment type="caution">
    <text evidence="11">The sequence shown here is derived from an EMBL/GenBank/DDBJ whole genome shotgun (WGS) entry which is preliminary data.</text>
</comment>
<evidence type="ECO:0000313" key="11">
    <source>
        <dbReference type="EMBL" id="MDI2112209.1"/>
    </source>
</evidence>
<dbReference type="NCBIfam" id="NF040570">
    <property type="entry name" value="guided_TnpB"/>
    <property type="match status" value="1"/>
</dbReference>
<evidence type="ECO:0000256" key="5">
    <source>
        <dbReference type="ARBA" id="ARBA00022833"/>
    </source>
</evidence>
<name>A0ABT6Q5N3_9PROT</name>
<proteinExistence type="inferred from homology"/>
<dbReference type="InterPro" id="IPR010095">
    <property type="entry name" value="Cas12f1-like_TNB"/>
</dbReference>
<gene>
    <name evidence="11" type="ORF">QJV33_02720</name>
</gene>
<evidence type="ECO:0000256" key="4">
    <source>
        <dbReference type="ARBA" id="ARBA00022723"/>
    </source>
</evidence>
<dbReference type="Pfam" id="PF07282">
    <property type="entry name" value="Cas12f1-like_TNB"/>
    <property type="match status" value="1"/>
</dbReference>
<feature type="domain" description="Transposase putative helix-turn-helix" evidence="10">
    <location>
        <begin position="1"/>
        <end position="44"/>
    </location>
</feature>
<dbReference type="InterPro" id="IPR021027">
    <property type="entry name" value="Transposase_put_HTH"/>
</dbReference>